<dbReference type="Pfam" id="PF00694">
    <property type="entry name" value="Aconitase_C"/>
    <property type="match status" value="1"/>
</dbReference>
<evidence type="ECO:0000256" key="13">
    <source>
        <dbReference type="ARBA" id="ARBA00023501"/>
    </source>
</evidence>
<dbReference type="PROSITE" id="PS00450">
    <property type="entry name" value="ACONITASE_1"/>
    <property type="match status" value="1"/>
</dbReference>
<reference evidence="17 18" key="1">
    <citation type="journal article" date="2017" name="BMC Genomics">
        <title>Comparative genomic and phylogenomic analyses of the Bifidobacteriaceae family.</title>
        <authorList>
            <person name="Lugli G.A."/>
            <person name="Milani C."/>
            <person name="Turroni F."/>
            <person name="Duranti S."/>
            <person name="Mancabelli L."/>
            <person name="Mangifesta M."/>
            <person name="Ferrario C."/>
            <person name="Modesto M."/>
            <person name="Mattarelli P."/>
            <person name="Jiri K."/>
            <person name="van Sinderen D."/>
            <person name="Ventura M."/>
        </authorList>
    </citation>
    <scope>NUCLEOTIDE SEQUENCE [LARGE SCALE GENOMIC DNA]</scope>
    <source>
        <strain evidence="17 18">DSM 100202</strain>
    </source>
</reference>
<dbReference type="PROSITE" id="PS01244">
    <property type="entry name" value="ACONITASE_2"/>
    <property type="match status" value="1"/>
</dbReference>
<keyword evidence="8" id="KW-0479">Metal-binding</keyword>
<evidence type="ECO:0000256" key="9">
    <source>
        <dbReference type="ARBA" id="ARBA00022884"/>
    </source>
</evidence>
<evidence type="ECO:0000313" key="18">
    <source>
        <dbReference type="Proteomes" id="UP000216074"/>
    </source>
</evidence>
<keyword evidence="14" id="KW-0004">4Fe-4S</keyword>
<comment type="pathway">
    <text evidence="3">Carbohydrate metabolism; tricarboxylic acid cycle; isocitrate from oxaloacetate: step 2/2.</text>
</comment>
<dbReference type="GO" id="GO:0019679">
    <property type="term" value="P:propionate metabolic process, methylcitrate cycle"/>
    <property type="evidence" value="ECO:0007669"/>
    <property type="project" value="UniProtKB-ARBA"/>
</dbReference>
<evidence type="ECO:0000256" key="14">
    <source>
        <dbReference type="RuleBase" id="RU361275"/>
    </source>
</evidence>
<comment type="catalytic activity">
    <reaction evidence="1">
        <text>(2S,3R)-3-hydroxybutane-1,2,3-tricarboxylate = 2-methyl-cis-aconitate + H2O</text>
        <dbReference type="Rhea" id="RHEA:17941"/>
        <dbReference type="ChEBI" id="CHEBI:15377"/>
        <dbReference type="ChEBI" id="CHEBI:57429"/>
        <dbReference type="ChEBI" id="CHEBI:57872"/>
        <dbReference type="EC" id="4.2.1.99"/>
    </reaction>
</comment>
<dbReference type="GO" id="GO:0003723">
    <property type="term" value="F:RNA binding"/>
    <property type="evidence" value="ECO:0007669"/>
    <property type="project" value="UniProtKB-KW"/>
</dbReference>
<dbReference type="Proteomes" id="UP000216074">
    <property type="component" value="Unassembled WGS sequence"/>
</dbReference>
<keyword evidence="9" id="KW-0694">RNA-binding</keyword>
<evidence type="ECO:0000256" key="2">
    <source>
        <dbReference type="ARBA" id="ARBA00001966"/>
    </source>
</evidence>
<dbReference type="UniPathway" id="UPA00946"/>
<dbReference type="Gene3D" id="3.30.499.10">
    <property type="entry name" value="Aconitase, domain 3"/>
    <property type="match status" value="2"/>
</dbReference>
<dbReference type="FunFam" id="3.20.19.10:FF:000001">
    <property type="entry name" value="Aconitate hydratase"/>
    <property type="match status" value="1"/>
</dbReference>
<dbReference type="EMBL" id="MWWY01000028">
    <property type="protein sequence ID" value="OZG63804.1"/>
    <property type="molecule type" value="Genomic_DNA"/>
</dbReference>
<dbReference type="InterPro" id="IPR006249">
    <property type="entry name" value="Aconitase/IRP2"/>
</dbReference>
<comment type="function">
    <text evidence="14">Catalyzes the isomerization of citrate to isocitrate via cis-aconitate.</text>
</comment>
<comment type="similarity">
    <text evidence="5 14">Belongs to the aconitase/IPM isomerase family.</text>
</comment>
<gene>
    <name evidence="17" type="ORF">BHAP_1523</name>
</gene>
<dbReference type="InterPro" id="IPR000573">
    <property type="entry name" value="AconitaseA/IPMdHydase_ssu_swvl"/>
</dbReference>
<dbReference type="CDD" id="cd01580">
    <property type="entry name" value="AcnA_IRP_Swivel"/>
    <property type="match status" value="1"/>
</dbReference>
<evidence type="ECO:0000259" key="15">
    <source>
        <dbReference type="Pfam" id="PF00330"/>
    </source>
</evidence>
<evidence type="ECO:0000256" key="4">
    <source>
        <dbReference type="ARBA" id="ARBA00005026"/>
    </source>
</evidence>
<proteinExistence type="inferred from homology"/>
<evidence type="ECO:0000256" key="12">
    <source>
        <dbReference type="ARBA" id="ARBA00023239"/>
    </source>
</evidence>
<dbReference type="NCBIfam" id="NF006757">
    <property type="entry name" value="PRK09277.1"/>
    <property type="match status" value="1"/>
</dbReference>
<dbReference type="CDD" id="cd01586">
    <property type="entry name" value="AcnA_IRP"/>
    <property type="match status" value="1"/>
</dbReference>
<comment type="catalytic activity">
    <reaction evidence="13 14">
        <text>citrate = D-threo-isocitrate</text>
        <dbReference type="Rhea" id="RHEA:10336"/>
        <dbReference type="ChEBI" id="CHEBI:15562"/>
        <dbReference type="ChEBI" id="CHEBI:16947"/>
        <dbReference type="EC" id="4.2.1.3"/>
    </reaction>
</comment>
<dbReference type="PRINTS" id="PR00415">
    <property type="entry name" value="ACONITASE"/>
</dbReference>
<dbReference type="Gene3D" id="6.10.190.10">
    <property type="match status" value="1"/>
</dbReference>
<dbReference type="Pfam" id="PF00330">
    <property type="entry name" value="Aconitase"/>
    <property type="match status" value="1"/>
</dbReference>
<sequence>MSVRDDQLSTLNVNGKDYDYYSIAGLPGIDHLPYSLKVLVENLVRNIDGANITDDHVRALLDWDPQAQPSHEIQFTPSRVVMQDFTGVPCIVDLATMRDAVKQLGGDPEVINPQVQSDMVIDHSVQIDKYGVADAVEQNMDIEYQRNGERYQFLRWGQQAFRNFRVVPPGTGIIHQVNIEYLAKVIMTKAGERGRELAYLDSCVGTDSHTTTENGLGVLGWGVGGIEAEAAMLGQPISMLVPRVVGFKLTGSIPEGVTATDVVLTITDMLRKHGVVGKFVEFYGDGIASVPLANRATIGNMSPEFGSTCGIFPIDQVTLDYLKLTGRSDEQVALVEAYAKANKLWGDASDPDYVEPQYSEYEELDLSTVVPSIAGPKRPQDRIVLSDAKSTFEQTLPSYETDNTAHEPIAVSTDFRGDFDLTNGDVAIASITSCTNTSNPSVMIAAGLIARNAVARGLSPKPWVKTSLAPGSQVVADYLKAAGLQDDLDRLGYELVGFGCATCIGNSGPLLPEISEAINANDLTVTAVLSGNRNFEGRISPDVKMNYLASPPLVIAYALAGTMDFDFATQPLGKDPDGNDVYLKDIWPTNEEVAAVVNGTVSREMFLKDYASVFEGDHRWKGLDVPEGELFQWDPKSTYVRRQTFFDGMKATPDPVEDIHGARVLALLGDSVTTDHISPAGAFKASSPAGKYLTERGVEPKNFNSYGSRRGNHEVMVRGTFGNIRLRNQLLASTGNEVTPGGFTFDFTTGKPSTIFDASLNYKAAGTPLVVLAGKEYGTGSSRDWAAKGTLMLGVRAVITESFERIHRSNLIGMGVLPLQFPAGESYTSLGLDGTETYDIDGIDTLNTGETPKTVHVTATHTDGSTTEFDAVVRIDTPGEADYYRNGGILQYVLRNLMK</sequence>
<feature type="domain" description="Aconitase/3-isopropylmalate dehydratase large subunit alpha/beta/alpha" evidence="15">
    <location>
        <begin position="64"/>
        <end position="561"/>
    </location>
</feature>
<keyword evidence="7" id="KW-0816">Tricarboxylic acid cycle</keyword>
<dbReference type="SUPFAM" id="SSF52016">
    <property type="entry name" value="LeuD/IlvD-like"/>
    <property type="match status" value="1"/>
</dbReference>
<evidence type="ECO:0000256" key="6">
    <source>
        <dbReference type="ARBA" id="ARBA00011245"/>
    </source>
</evidence>
<dbReference type="GO" id="GO:0046872">
    <property type="term" value="F:metal ion binding"/>
    <property type="evidence" value="ECO:0007669"/>
    <property type="project" value="UniProtKB-KW"/>
</dbReference>
<accession>A0A261FX80</accession>
<dbReference type="NCBIfam" id="TIGR01341">
    <property type="entry name" value="aconitase_1"/>
    <property type="match status" value="1"/>
</dbReference>
<evidence type="ECO:0000256" key="5">
    <source>
        <dbReference type="ARBA" id="ARBA00007185"/>
    </source>
</evidence>
<evidence type="ECO:0000256" key="7">
    <source>
        <dbReference type="ARBA" id="ARBA00022532"/>
    </source>
</evidence>
<comment type="caution">
    <text evidence="17">The sequence shown here is derived from an EMBL/GenBank/DDBJ whole genome shotgun (WGS) entry which is preliminary data.</text>
</comment>
<dbReference type="Gene3D" id="3.20.19.10">
    <property type="entry name" value="Aconitase, domain 4"/>
    <property type="match status" value="1"/>
</dbReference>
<dbReference type="AlphaFoldDB" id="A0A261FX80"/>
<comment type="pathway">
    <text evidence="4">Organic acid metabolism; propanoate degradation.</text>
</comment>
<keyword evidence="10 14" id="KW-0408">Iron</keyword>
<dbReference type="InterPro" id="IPR015931">
    <property type="entry name" value="Acnase/IPM_dHydase_lsu_aba_1/3"/>
</dbReference>
<keyword evidence="12 14" id="KW-0456">Lyase</keyword>
<dbReference type="GO" id="GO:0003994">
    <property type="term" value="F:aconitate hydratase activity"/>
    <property type="evidence" value="ECO:0007669"/>
    <property type="project" value="UniProtKB-EC"/>
</dbReference>
<dbReference type="InterPro" id="IPR044137">
    <property type="entry name" value="AcnA_IRP_Swivel"/>
</dbReference>
<dbReference type="GO" id="GO:0047456">
    <property type="term" value="F:2-methylisocitrate dehydratase activity"/>
    <property type="evidence" value="ECO:0007669"/>
    <property type="project" value="UniProtKB-EC"/>
</dbReference>
<comment type="subunit">
    <text evidence="6">Monomer.</text>
</comment>
<evidence type="ECO:0000256" key="3">
    <source>
        <dbReference type="ARBA" id="ARBA00004717"/>
    </source>
</evidence>
<dbReference type="InterPro" id="IPR018136">
    <property type="entry name" value="Aconitase_4Fe-4S_BS"/>
</dbReference>
<dbReference type="UniPathway" id="UPA00223">
    <property type="reaction ID" value="UER00718"/>
</dbReference>
<keyword evidence="11 14" id="KW-0411">Iron-sulfur</keyword>
<dbReference type="InterPro" id="IPR036008">
    <property type="entry name" value="Aconitase_4Fe-4S_dom"/>
</dbReference>
<dbReference type="GO" id="GO:0051539">
    <property type="term" value="F:4 iron, 4 sulfur cluster binding"/>
    <property type="evidence" value="ECO:0007669"/>
    <property type="project" value="UniProtKB-KW"/>
</dbReference>
<evidence type="ECO:0000259" key="16">
    <source>
        <dbReference type="Pfam" id="PF00694"/>
    </source>
</evidence>
<name>A0A261FX80_9BIFI</name>
<dbReference type="InterPro" id="IPR015928">
    <property type="entry name" value="Aconitase/3IPM_dehydase_swvl"/>
</dbReference>
<evidence type="ECO:0000256" key="1">
    <source>
        <dbReference type="ARBA" id="ARBA00000118"/>
    </source>
</evidence>
<dbReference type="SUPFAM" id="SSF53732">
    <property type="entry name" value="Aconitase iron-sulfur domain"/>
    <property type="match status" value="1"/>
</dbReference>
<dbReference type="RefSeq" id="WP_094730128.1">
    <property type="nucleotide sequence ID" value="NZ_MWWY01000028.1"/>
</dbReference>
<evidence type="ECO:0000256" key="11">
    <source>
        <dbReference type="ARBA" id="ARBA00023014"/>
    </source>
</evidence>
<dbReference type="FunFam" id="3.30.499.10:FF:000020">
    <property type="entry name" value="Aconitate hydratase A"/>
    <property type="match status" value="1"/>
</dbReference>
<dbReference type="OrthoDB" id="9764318at2"/>
<keyword evidence="18" id="KW-1185">Reference proteome</keyword>
<dbReference type="InterPro" id="IPR001030">
    <property type="entry name" value="Acoase/IPM_deHydtase_lsu_aba"/>
</dbReference>
<organism evidence="17 18">
    <name type="scientific">Bifidobacterium hapali</name>
    <dbReference type="NCBI Taxonomy" id="1630172"/>
    <lineage>
        <taxon>Bacteria</taxon>
        <taxon>Bacillati</taxon>
        <taxon>Actinomycetota</taxon>
        <taxon>Actinomycetes</taxon>
        <taxon>Bifidobacteriales</taxon>
        <taxon>Bifidobacteriaceae</taxon>
        <taxon>Bifidobacterium</taxon>
    </lineage>
</organism>
<dbReference type="NCBIfam" id="NF009520">
    <property type="entry name" value="PRK12881.1"/>
    <property type="match status" value="1"/>
</dbReference>
<comment type="cofactor">
    <cofactor evidence="2">
        <name>[4Fe-4S] cluster</name>
        <dbReference type="ChEBI" id="CHEBI:49883"/>
    </cofactor>
</comment>
<feature type="domain" description="Aconitase A/isopropylmalate dehydratase small subunit swivel" evidence="16">
    <location>
        <begin position="691"/>
        <end position="823"/>
    </location>
</feature>
<evidence type="ECO:0000256" key="10">
    <source>
        <dbReference type="ARBA" id="ARBA00023004"/>
    </source>
</evidence>
<evidence type="ECO:0000256" key="8">
    <source>
        <dbReference type="ARBA" id="ARBA00022723"/>
    </source>
</evidence>
<evidence type="ECO:0000313" key="17">
    <source>
        <dbReference type="EMBL" id="OZG63804.1"/>
    </source>
</evidence>
<dbReference type="FunFam" id="3.30.499.10:FF:000002">
    <property type="entry name" value="Aconitate hydratase"/>
    <property type="match status" value="1"/>
</dbReference>
<dbReference type="EC" id="4.2.1.3" evidence="14"/>
<protein>
    <recommendedName>
        <fullName evidence="14">Aconitate hydratase</fullName>
        <shortName evidence="14">Aconitase</shortName>
        <ecNumber evidence="14">4.2.1.3</ecNumber>
    </recommendedName>
</protein>
<dbReference type="PANTHER" id="PTHR11670">
    <property type="entry name" value="ACONITASE/IRON-RESPONSIVE ELEMENT FAMILY MEMBER"/>
    <property type="match status" value="1"/>
</dbReference>
<dbReference type="GO" id="GO:0006099">
    <property type="term" value="P:tricarboxylic acid cycle"/>
    <property type="evidence" value="ECO:0007669"/>
    <property type="project" value="UniProtKB-UniPathway"/>
</dbReference>